<dbReference type="AlphaFoldDB" id="J0NI28"/>
<gene>
    <name evidence="1" type="ORF">HMPREF1318_0249</name>
</gene>
<comment type="caution">
    <text evidence="1">The sequence shown here is derived from an EMBL/GenBank/DDBJ whole genome shotgun (WGS) entry which is preliminary data.</text>
</comment>
<sequence>MIVSLSVVGARTGPIRLGPAEPARIDSIRLNASVLDSGPARRSRWL</sequence>
<dbReference type="EMBL" id="AKFT01000113">
    <property type="protein sequence ID" value="EJF44372.1"/>
    <property type="molecule type" value="Genomic_DNA"/>
</dbReference>
<dbReference type="Proteomes" id="UP000002941">
    <property type="component" value="Unassembled WGS sequence"/>
</dbReference>
<organism evidence="1 2">
    <name type="scientific">Actinomyces massiliensis F0489</name>
    <dbReference type="NCBI Taxonomy" id="1125718"/>
    <lineage>
        <taxon>Bacteria</taxon>
        <taxon>Bacillati</taxon>
        <taxon>Actinomycetota</taxon>
        <taxon>Actinomycetes</taxon>
        <taxon>Actinomycetales</taxon>
        <taxon>Actinomycetaceae</taxon>
        <taxon>Actinomyces</taxon>
    </lineage>
</organism>
<proteinExistence type="predicted"/>
<evidence type="ECO:0000313" key="2">
    <source>
        <dbReference type="Proteomes" id="UP000002941"/>
    </source>
</evidence>
<keyword evidence="2" id="KW-1185">Reference proteome</keyword>
<protein>
    <submittedName>
        <fullName evidence="1">Uncharacterized protein</fullName>
    </submittedName>
</protein>
<reference evidence="1 2" key="1">
    <citation type="submission" date="2012-05" db="EMBL/GenBank/DDBJ databases">
        <authorList>
            <person name="Harkins D.M."/>
            <person name="Madupu R."/>
            <person name="Durkin A.S."/>
            <person name="Torralba M."/>
            <person name="Methe B."/>
            <person name="Sutton G.G."/>
            <person name="Nelson K.E."/>
        </authorList>
    </citation>
    <scope>NUCLEOTIDE SEQUENCE [LARGE SCALE GENOMIC DNA]</scope>
    <source>
        <strain evidence="1 2">F0489</strain>
    </source>
</reference>
<evidence type="ECO:0000313" key="1">
    <source>
        <dbReference type="EMBL" id="EJF44372.1"/>
    </source>
</evidence>
<dbReference type="PATRIC" id="fig|1125718.3.peg.1428"/>
<name>J0NI28_9ACTO</name>
<accession>J0NI28</accession>